<feature type="transmembrane region" description="Helical" evidence="1">
    <location>
        <begin position="316"/>
        <end position="341"/>
    </location>
</feature>
<evidence type="ECO:0000313" key="2">
    <source>
        <dbReference type="EMBL" id="SFV53702.1"/>
    </source>
</evidence>
<proteinExistence type="predicted"/>
<feature type="transmembrane region" description="Helical" evidence="1">
    <location>
        <begin position="91"/>
        <end position="108"/>
    </location>
</feature>
<feature type="transmembrane region" description="Helical" evidence="1">
    <location>
        <begin position="189"/>
        <end position="213"/>
    </location>
</feature>
<feature type="transmembrane region" description="Helical" evidence="1">
    <location>
        <begin position="362"/>
        <end position="380"/>
    </location>
</feature>
<gene>
    <name evidence="2" type="ORF">MNB_SV-6-54</name>
</gene>
<feature type="transmembrane region" description="Helical" evidence="1">
    <location>
        <begin position="61"/>
        <end position="84"/>
    </location>
</feature>
<accession>A0A1W1BJJ4</accession>
<sequence>MFQQNGLSLDQAPPISVVFRLFFSASLFGVLSGVLILFYGITIFDPSSLGAVTLTHTLTLGVMASFMLGALFQMLPVIAGVVLTSPIKRSLLVQIPFVLGTLSLLLAFNLSYPLLYSLATLLLSFSLFGAIGMMVIRLLKVSNHSASSKGMVVALLSFGITIALAIYLTSTLSDFASGEYYMEIKSLHYHFGLLGWITILIFSISFQVIEMFYVTPPYPTVVSSYLVPSMFGLLIIGMPLELIYPQISTYITILFSIFMISFALLTLYRLSQRKRPLADATMWFWRLGLGSLVASMSFVALHLLYPSSSYISTLSIVSFVSFALSVVFAMFYKIVPFLTWFHLNAQGYYKAPMMHEVIHPKTAKIHFWIHLSMLISLLLSLVDANFIYLAGIATMISFGWVAYQIAHAHLLYKKIEESGEKFDMGNYS</sequence>
<feature type="transmembrane region" description="Helical" evidence="1">
    <location>
        <begin position="225"/>
        <end position="244"/>
    </location>
</feature>
<organism evidence="2">
    <name type="scientific">hydrothermal vent metagenome</name>
    <dbReference type="NCBI Taxonomy" id="652676"/>
    <lineage>
        <taxon>unclassified sequences</taxon>
        <taxon>metagenomes</taxon>
        <taxon>ecological metagenomes</taxon>
    </lineage>
</organism>
<dbReference type="AlphaFoldDB" id="A0A1W1BJJ4"/>
<keyword evidence="1" id="KW-1133">Transmembrane helix</keyword>
<name>A0A1W1BJJ4_9ZZZZ</name>
<dbReference type="EMBL" id="FPHC01000031">
    <property type="protein sequence ID" value="SFV53702.1"/>
    <property type="molecule type" value="Genomic_DNA"/>
</dbReference>
<feature type="transmembrane region" description="Helical" evidence="1">
    <location>
        <begin position="21"/>
        <end position="41"/>
    </location>
</feature>
<protein>
    <submittedName>
        <fullName evidence="2">Uncharacterized protein</fullName>
    </submittedName>
</protein>
<feature type="transmembrane region" description="Helical" evidence="1">
    <location>
        <begin position="250"/>
        <end position="271"/>
    </location>
</feature>
<feature type="transmembrane region" description="Helical" evidence="1">
    <location>
        <begin position="151"/>
        <end position="169"/>
    </location>
</feature>
<feature type="transmembrane region" description="Helical" evidence="1">
    <location>
        <begin position="114"/>
        <end position="139"/>
    </location>
</feature>
<evidence type="ECO:0000256" key="1">
    <source>
        <dbReference type="SAM" id="Phobius"/>
    </source>
</evidence>
<feature type="transmembrane region" description="Helical" evidence="1">
    <location>
        <begin position="283"/>
        <end position="304"/>
    </location>
</feature>
<keyword evidence="1" id="KW-0812">Transmembrane</keyword>
<feature type="transmembrane region" description="Helical" evidence="1">
    <location>
        <begin position="386"/>
        <end position="406"/>
    </location>
</feature>
<reference evidence="2" key="1">
    <citation type="submission" date="2016-10" db="EMBL/GenBank/DDBJ databases">
        <authorList>
            <person name="de Groot N.N."/>
        </authorList>
    </citation>
    <scope>NUCLEOTIDE SEQUENCE</scope>
</reference>
<keyword evidence="1" id="KW-0472">Membrane</keyword>